<accession>A0A6U6D8A8</accession>
<dbReference type="NCBIfam" id="TIGR02246">
    <property type="entry name" value="SgcJ/EcaC family oxidoreductase"/>
    <property type="match status" value="1"/>
</dbReference>
<dbReference type="Gene3D" id="3.10.450.50">
    <property type="match status" value="2"/>
</dbReference>
<dbReference type="AlphaFoldDB" id="A0A6U6D8A8"/>
<evidence type="ECO:0000313" key="3">
    <source>
        <dbReference type="EMBL" id="CAE2216066.1"/>
    </source>
</evidence>
<dbReference type="EMBL" id="HBKQ01009657">
    <property type="protein sequence ID" value="CAE2216066.1"/>
    <property type="molecule type" value="Transcribed_RNA"/>
</dbReference>
<evidence type="ECO:0000313" key="2">
    <source>
        <dbReference type="EMBL" id="CAE2216064.1"/>
    </source>
</evidence>
<dbReference type="InterPro" id="IPR013543">
    <property type="entry name" value="Ca/CaM-dep_prot_kinase-assoc"/>
</dbReference>
<protein>
    <recommendedName>
        <fullName evidence="1">Calcium/calmodulin-dependent protein kinase II association-domain domain-containing protein</fullName>
    </recommendedName>
</protein>
<dbReference type="SUPFAM" id="SSF54427">
    <property type="entry name" value="NTF2-like"/>
    <property type="match status" value="2"/>
</dbReference>
<feature type="domain" description="Calcium/calmodulin-dependent protein kinase II association-domain" evidence="1">
    <location>
        <begin position="43"/>
        <end position="164"/>
    </location>
</feature>
<sequence length="320" mass="35480">MALNAARLLRTASSRYARTAIGSPAAAAPRAWYSSTAPSSISEKEVQGLFGLWNDALATLDASKVVDRYHDDALLLPTVSDTPCADQASRHEYFTNFLKIKPQGVITDSYVQIGDDGTWCQDNGLYEFTMGASGAKVQGRYTFVYTKKDGSDEWKIAHHHSSMLPEQIVQKKDVPELGVKLTQEETRGLYSRWNDALASLDPEKVADCYAKEPVLLPTVSDAPRTDRQAIVDYFTDFLKMKPQGVIQQGFTVSDKPNWAKDCGTIEFTMGATGKKVQGRYTFVYVFEDGDWKIAHHHSSVMPEGAFAAMAKVEEIEKIVC</sequence>
<dbReference type="CDD" id="cd00531">
    <property type="entry name" value="NTF2_like"/>
    <property type="match status" value="1"/>
</dbReference>
<dbReference type="EMBL" id="HBKQ01009656">
    <property type="protein sequence ID" value="CAE2216064.1"/>
    <property type="molecule type" value="Transcribed_RNA"/>
</dbReference>
<name>A0A6U6D8A8_9STRA</name>
<organism evidence="2">
    <name type="scientific">Odontella aurita</name>
    <dbReference type="NCBI Taxonomy" id="265563"/>
    <lineage>
        <taxon>Eukaryota</taxon>
        <taxon>Sar</taxon>
        <taxon>Stramenopiles</taxon>
        <taxon>Ochrophyta</taxon>
        <taxon>Bacillariophyta</taxon>
        <taxon>Mediophyceae</taxon>
        <taxon>Biddulphiophycidae</taxon>
        <taxon>Eupodiscales</taxon>
        <taxon>Odontellaceae</taxon>
        <taxon>Odontella</taxon>
    </lineage>
</organism>
<dbReference type="InterPro" id="IPR032710">
    <property type="entry name" value="NTF2-like_dom_sf"/>
</dbReference>
<proteinExistence type="predicted"/>
<evidence type="ECO:0000259" key="1">
    <source>
        <dbReference type="Pfam" id="PF08332"/>
    </source>
</evidence>
<feature type="domain" description="Calcium/calmodulin-dependent protein kinase II association-domain" evidence="1">
    <location>
        <begin position="187"/>
        <end position="302"/>
    </location>
</feature>
<dbReference type="InterPro" id="IPR011944">
    <property type="entry name" value="Steroid_delta5-4_isomerase"/>
</dbReference>
<reference evidence="2" key="1">
    <citation type="submission" date="2021-01" db="EMBL/GenBank/DDBJ databases">
        <authorList>
            <person name="Corre E."/>
            <person name="Pelletier E."/>
            <person name="Niang G."/>
            <person name="Scheremetjew M."/>
            <person name="Finn R."/>
            <person name="Kale V."/>
            <person name="Holt S."/>
            <person name="Cochrane G."/>
            <person name="Meng A."/>
            <person name="Brown T."/>
            <person name="Cohen L."/>
        </authorList>
    </citation>
    <scope>NUCLEOTIDE SEQUENCE</scope>
    <source>
        <strain evidence="2">Isolate 1302-5</strain>
    </source>
</reference>
<dbReference type="GO" id="GO:0004683">
    <property type="term" value="F:calcium/calmodulin-dependent protein kinase activity"/>
    <property type="evidence" value="ECO:0007669"/>
    <property type="project" value="InterPro"/>
</dbReference>
<gene>
    <name evidence="2" type="ORF">OAUR00152_LOCUS6490</name>
    <name evidence="3" type="ORF">OAUR00152_LOCUS6491</name>
</gene>
<dbReference type="GO" id="GO:0005516">
    <property type="term" value="F:calmodulin binding"/>
    <property type="evidence" value="ECO:0007669"/>
    <property type="project" value="InterPro"/>
</dbReference>
<dbReference type="Pfam" id="PF08332">
    <property type="entry name" value="CaMKII_AD"/>
    <property type="match status" value="2"/>
</dbReference>